<evidence type="ECO:0000256" key="1">
    <source>
        <dbReference type="SAM" id="MobiDB-lite"/>
    </source>
</evidence>
<reference evidence="2" key="1">
    <citation type="submission" date="2020-08" db="EMBL/GenBank/DDBJ databases">
        <title>Multicomponent nature underlies the extraordinary mechanical properties of spider dragline silk.</title>
        <authorList>
            <person name="Kono N."/>
            <person name="Nakamura H."/>
            <person name="Mori M."/>
            <person name="Yoshida Y."/>
            <person name="Ohtoshi R."/>
            <person name="Malay A.D."/>
            <person name="Moran D.A.P."/>
            <person name="Tomita M."/>
            <person name="Numata K."/>
            <person name="Arakawa K."/>
        </authorList>
    </citation>
    <scope>NUCLEOTIDE SEQUENCE</scope>
</reference>
<feature type="region of interest" description="Disordered" evidence="1">
    <location>
        <begin position="1"/>
        <end position="80"/>
    </location>
</feature>
<feature type="compositionally biased region" description="Polar residues" evidence="1">
    <location>
        <begin position="37"/>
        <end position="57"/>
    </location>
</feature>
<protein>
    <submittedName>
        <fullName evidence="2">Uncharacterized protein</fullName>
    </submittedName>
</protein>
<gene>
    <name evidence="2" type="ORF">NPIL_217431</name>
</gene>
<accession>A0A8X6QPC6</accession>
<comment type="caution">
    <text evidence="2">The sequence shown here is derived from an EMBL/GenBank/DDBJ whole genome shotgun (WGS) entry which is preliminary data.</text>
</comment>
<dbReference type="AlphaFoldDB" id="A0A8X6QPC6"/>
<evidence type="ECO:0000313" key="3">
    <source>
        <dbReference type="Proteomes" id="UP000887013"/>
    </source>
</evidence>
<name>A0A8X6QPC6_NEPPI</name>
<dbReference type="EMBL" id="BMAW01129271">
    <property type="protein sequence ID" value="GFU29716.1"/>
    <property type="molecule type" value="Genomic_DNA"/>
</dbReference>
<keyword evidence="3" id="KW-1185">Reference proteome</keyword>
<sequence length="99" mass="11191">MSSQGERVSLHRPLLRRKRGPTWSLQTLVPEKRSPDAISQRSTSHGTTTPDTQTTKAISCDHFSDVTTRRSQEQTKKTLQPTKQMIQVTIENIDNHHAG</sequence>
<feature type="compositionally biased region" description="Basic and acidic residues" evidence="1">
    <location>
        <begin position="62"/>
        <end position="76"/>
    </location>
</feature>
<dbReference type="Proteomes" id="UP000887013">
    <property type="component" value="Unassembled WGS sequence"/>
</dbReference>
<evidence type="ECO:0000313" key="2">
    <source>
        <dbReference type="EMBL" id="GFU29716.1"/>
    </source>
</evidence>
<proteinExistence type="predicted"/>
<organism evidence="2 3">
    <name type="scientific">Nephila pilipes</name>
    <name type="common">Giant wood spider</name>
    <name type="synonym">Nephila maculata</name>
    <dbReference type="NCBI Taxonomy" id="299642"/>
    <lineage>
        <taxon>Eukaryota</taxon>
        <taxon>Metazoa</taxon>
        <taxon>Ecdysozoa</taxon>
        <taxon>Arthropoda</taxon>
        <taxon>Chelicerata</taxon>
        <taxon>Arachnida</taxon>
        <taxon>Araneae</taxon>
        <taxon>Araneomorphae</taxon>
        <taxon>Entelegynae</taxon>
        <taxon>Araneoidea</taxon>
        <taxon>Nephilidae</taxon>
        <taxon>Nephila</taxon>
    </lineage>
</organism>